<comment type="caution">
    <text evidence="8">The sequence shown here is derived from an EMBL/GenBank/DDBJ whole genome shotgun (WGS) entry which is preliminary data.</text>
</comment>
<dbReference type="InterPro" id="IPR045132">
    <property type="entry name" value="UBE4"/>
</dbReference>
<dbReference type="EMBL" id="JABEBT010000021">
    <property type="protein sequence ID" value="KAF7637293.1"/>
    <property type="molecule type" value="Genomic_DNA"/>
</dbReference>
<comment type="subcellular location">
    <subcellularLocation>
        <location evidence="1">Nucleus</location>
    </subcellularLocation>
</comment>
<evidence type="ECO:0000313" key="8">
    <source>
        <dbReference type="EMBL" id="KAF7637293.1"/>
    </source>
</evidence>
<dbReference type="GO" id="GO:0000209">
    <property type="term" value="P:protein polyubiquitination"/>
    <property type="evidence" value="ECO:0007669"/>
    <property type="project" value="TreeGrafter"/>
</dbReference>
<gene>
    <name evidence="8" type="ORF">Mgra_00003259</name>
</gene>
<dbReference type="AlphaFoldDB" id="A0A8S9ZVW9"/>
<keyword evidence="5" id="KW-0539">Nucleus</keyword>
<feature type="coiled-coil region" evidence="6">
    <location>
        <begin position="379"/>
        <end position="406"/>
    </location>
</feature>
<dbReference type="Proteomes" id="UP000605970">
    <property type="component" value="Unassembled WGS sequence"/>
</dbReference>
<reference evidence="8" key="1">
    <citation type="journal article" date="2020" name="Ecol. Evol.">
        <title>Genome structure and content of the rice root-knot nematode (Meloidogyne graminicola).</title>
        <authorList>
            <person name="Phan N.T."/>
            <person name="Danchin E.G.J."/>
            <person name="Klopp C."/>
            <person name="Perfus-Barbeoch L."/>
            <person name="Kozlowski D.K."/>
            <person name="Koutsovoulos G.D."/>
            <person name="Lopez-Roques C."/>
            <person name="Bouchez O."/>
            <person name="Zahm M."/>
            <person name="Besnard G."/>
            <person name="Bellafiore S."/>
        </authorList>
    </citation>
    <scope>NUCLEOTIDE SEQUENCE</scope>
    <source>
        <strain evidence="8">VN-18</strain>
    </source>
</reference>
<accession>A0A8S9ZVW9</accession>
<keyword evidence="3" id="KW-0808">Transferase</keyword>
<evidence type="ECO:0000256" key="2">
    <source>
        <dbReference type="ARBA" id="ARBA00004906"/>
    </source>
</evidence>
<sequence length="726" mass="84520">MDTSEHLEEEYFSPLFKDCSIKAASTAFDYIFGLYGRSNGLVNQSQLGLSAKIYSILSERVKIQFILFLRGLLHVNFKYWDISKVFTKFLLKNVETITLFVHDIIACCRDITLTDGNALSEVFCPVLDILRFLAIHSNMMKRFEGHHLSLLVALLEIKMSNNTRPLANLLVSRPDFHPKKLITNFKGREFVHSSFLGPFFAFSVAGKQSHLYEFCFDHNEMLFNYDDMENKGSKISEFQTQLRMMRIKMHQIFHSLIVNSSTRSQTLEYISEIFLTNKKLSQIQVEYEQLANPTAILNLLSILLDFDKIPVEKIQDDYIYHPKCRIKLTSMNTLKMDSDMVETYCSSIDLSYTPSFNTECFYLTIAFMGISMTTMINNLSRMDRHIYEIRRQLREAEEQLQKKGQSSVYLNRVKAIIQRTKELLKRFTLSNVCYDCLINDHDFLSKCAHFTNKVLRLYLRSIMPDSGVDPFSFKPCIERFTALPEVFLETAVEFLHFLLENPNRSKVLTENVLDYPRLILHLIVNLPLVRNPFLASKIVNILYSICPNVPSTNSLLLYRQIMNDKIAVDNLFPVLVKFYADVESTGSHTEFYDKFNIRRNIQVIFRFMWVDLTHRKTLVQFAEKSSPDFCRFLNMVINDTTFLLDESLEKLKKINEIETQLSNETVWNSLSEEERQHRTEMLSDAKRQVRIWLSFGTETMELFLSLTGDAPQISSGGTWRSCCCYA</sequence>
<evidence type="ECO:0000256" key="1">
    <source>
        <dbReference type="ARBA" id="ARBA00004123"/>
    </source>
</evidence>
<evidence type="ECO:0000313" key="9">
    <source>
        <dbReference type="Proteomes" id="UP000605970"/>
    </source>
</evidence>
<name>A0A8S9ZVW9_9BILA</name>
<comment type="pathway">
    <text evidence="2">Protein modification; protein ubiquitination.</text>
</comment>
<organism evidence="8 9">
    <name type="scientific">Meloidogyne graminicola</name>
    <dbReference type="NCBI Taxonomy" id="189291"/>
    <lineage>
        <taxon>Eukaryota</taxon>
        <taxon>Metazoa</taxon>
        <taxon>Ecdysozoa</taxon>
        <taxon>Nematoda</taxon>
        <taxon>Chromadorea</taxon>
        <taxon>Rhabditida</taxon>
        <taxon>Tylenchina</taxon>
        <taxon>Tylenchomorpha</taxon>
        <taxon>Tylenchoidea</taxon>
        <taxon>Meloidogynidae</taxon>
        <taxon>Meloidogyninae</taxon>
        <taxon>Meloidogyne</taxon>
    </lineage>
</organism>
<evidence type="ECO:0000256" key="3">
    <source>
        <dbReference type="ARBA" id="ARBA00022679"/>
    </source>
</evidence>
<evidence type="ECO:0000256" key="5">
    <source>
        <dbReference type="ARBA" id="ARBA00023242"/>
    </source>
</evidence>
<dbReference type="OrthoDB" id="20295at2759"/>
<evidence type="ECO:0000259" key="7">
    <source>
        <dbReference type="Pfam" id="PF10408"/>
    </source>
</evidence>
<evidence type="ECO:0000256" key="6">
    <source>
        <dbReference type="SAM" id="Coils"/>
    </source>
</evidence>
<dbReference type="GO" id="GO:0034450">
    <property type="term" value="F:ubiquitin-ubiquitin ligase activity"/>
    <property type="evidence" value="ECO:0007669"/>
    <property type="project" value="InterPro"/>
</dbReference>
<dbReference type="InterPro" id="IPR019474">
    <property type="entry name" value="Ub_conjug_fac_E4_core"/>
</dbReference>
<dbReference type="GO" id="GO:0005737">
    <property type="term" value="C:cytoplasm"/>
    <property type="evidence" value="ECO:0007669"/>
    <property type="project" value="TreeGrafter"/>
</dbReference>
<keyword evidence="4" id="KW-0833">Ubl conjugation pathway</keyword>
<dbReference type="PANTHER" id="PTHR13931:SF2">
    <property type="entry name" value="UBIQUITIN CONJUGATION FACTOR E4 B"/>
    <property type="match status" value="1"/>
</dbReference>
<dbReference type="GO" id="GO:0006511">
    <property type="term" value="P:ubiquitin-dependent protein catabolic process"/>
    <property type="evidence" value="ECO:0007669"/>
    <property type="project" value="InterPro"/>
</dbReference>
<keyword evidence="6" id="KW-0175">Coiled coil</keyword>
<dbReference type="PANTHER" id="PTHR13931">
    <property type="entry name" value="UBIQUITINATION FACTOR E4"/>
    <property type="match status" value="1"/>
</dbReference>
<proteinExistence type="predicted"/>
<dbReference type="Pfam" id="PF10408">
    <property type="entry name" value="Ufd2P_core"/>
    <property type="match status" value="1"/>
</dbReference>
<dbReference type="GO" id="GO:0000151">
    <property type="term" value="C:ubiquitin ligase complex"/>
    <property type="evidence" value="ECO:0007669"/>
    <property type="project" value="InterPro"/>
</dbReference>
<dbReference type="GO" id="GO:0005634">
    <property type="term" value="C:nucleus"/>
    <property type="evidence" value="ECO:0007669"/>
    <property type="project" value="UniProtKB-SubCell"/>
</dbReference>
<protein>
    <submittedName>
        <fullName evidence="8">Ufd2P_core domain-containing protein</fullName>
    </submittedName>
</protein>
<keyword evidence="9" id="KW-1185">Reference proteome</keyword>
<dbReference type="GO" id="GO:0036503">
    <property type="term" value="P:ERAD pathway"/>
    <property type="evidence" value="ECO:0007669"/>
    <property type="project" value="InterPro"/>
</dbReference>
<evidence type="ECO:0000256" key="4">
    <source>
        <dbReference type="ARBA" id="ARBA00022786"/>
    </source>
</evidence>
<feature type="domain" description="Ubiquitin conjugation factor E4 core" evidence="7">
    <location>
        <begin position="196"/>
        <end position="712"/>
    </location>
</feature>